<feature type="non-terminal residue" evidence="2">
    <location>
        <position position="1"/>
    </location>
</feature>
<dbReference type="AlphaFoldDB" id="A0A195DZZ8"/>
<keyword evidence="3" id="KW-1185">Reference proteome</keyword>
<name>A0A195DZZ8_9HYME</name>
<protein>
    <submittedName>
        <fullName evidence="2">Uncharacterized protein</fullName>
    </submittedName>
</protein>
<accession>A0A195DZZ8</accession>
<evidence type="ECO:0000313" key="3">
    <source>
        <dbReference type="Proteomes" id="UP000078492"/>
    </source>
</evidence>
<proteinExistence type="predicted"/>
<dbReference type="EMBL" id="KQ979955">
    <property type="protein sequence ID" value="KYN18453.1"/>
    <property type="molecule type" value="Genomic_DNA"/>
</dbReference>
<feature type="compositionally biased region" description="Basic residues" evidence="1">
    <location>
        <begin position="1"/>
        <end position="10"/>
    </location>
</feature>
<evidence type="ECO:0000313" key="2">
    <source>
        <dbReference type="EMBL" id="KYN18453.1"/>
    </source>
</evidence>
<gene>
    <name evidence="2" type="ORF">ALC57_09133</name>
</gene>
<organism evidence="2 3">
    <name type="scientific">Trachymyrmex cornetzi</name>
    <dbReference type="NCBI Taxonomy" id="471704"/>
    <lineage>
        <taxon>Eukaryota</taxon>
        <taxon>Metazoa</taxon>
        <taxon>Ecdysozoa</taxon>
        <taxon>Arthropoda</taxon>
        <taxon>Hexapoda</taxon>
        <taxon>Insecta</taxon>
        <taxon>Pterygota</taxon>
        <taxon>Neoptera</taxon>
        <taxon>Endopterygota</taxon>
        <taxon>Hymenoptera</taxon>
        <taxon>Apocrita</taxon>
        <taxon>Aculeata</taxon>
        <taxon>Formicoidea</taxon>
        <taxon>Formicidae</taxon>
        <taxon>Myrmicinae</taxon>
        <taxon>Trachymyrmex</taxon>
    </lineage>
</organism>
<sequence>RAPHVRRSSRGHQPDQTEPPPPTNTEYLDISYSPVSADNTQPLDLSTLSIPDPAIRDIRAYSPPSIQERFPPSPFLNQLPTPFPLQSGPSQVKWEELFRFYSTASNEADRVVTVYIPGNSTPYKVLYRYLIPCTFLASSSQ</sequence>
<feature type="region of interest" description="Disordered" evidence="1">
    <location>
        <begin position="1"/>
        <end position="29"/>
    </location>
</feature>
<evidence type="ECO:0000256" key="1">
    <source>
        <dbReference type="SAM" id="MobiDB-lite"/>
    </source>
</evidence>
<reference evidence="2 3" key="1">
    <citation type="submission" date="2015-09" db="EMBL/GenBank/DDBJ databases">
        <title>Trachymyrmex cornetzi WGS genome.</title>
        <authorList>
            <person name="Nygaard S."/>
            <person name="Hu H."/>
            <person name="Boomsma J."/>
            <person name="Zhang G."/>
        </authorList>
    </citation>
    <scope>NUCLEOTIDE SEQUENCE [LARGE SCALE GENOMIC DNA]</scope>
    <source>
        <strain evidence="2">Tcor2-1</strain>
        <tissue evidence="2">Whole body</tissue>
    </source>
</reference>
<dbReference type="Proteomes" id="UP000078492">
    <property type="component" value="Unassembled WGS sequence"/>
</dbReference>